<evidence type="ECO:0000313" key="2">
    <source>
        <dbReference type="EMBL" id="QDV07820.1"/>
    </source>
</evidence>
<proteinExistence type="predicted"/>
<dbReference type="EMBL" id="CP036434">
    <property type="protein sequence ID" value="QDV07820.1"/>
    <property type="molecule type" value="Genomic_DNA"/>
</dbReference>
<dbReference type="InterPro" id="IPR011008">
    <property type="entry name" value="Dimeric_a/b-barrel"/>
</dbReference>
<gene>
    <name evidence="2" type="ORF">Poly30_33530</name>
</gene>
<evidence type="ECO:0000313" key="3">
    <source>
        <dbReference type="Proteomes" id="UP000320390"/>
    </source>
</evidence>
<protein>
    <recommendedName>
        <fullName evidence="1">ABM domain-containing protein</fullName>
    </recommendedName>
</protein>
<name>A0A518EUP7_9BACT</name>
<dbReference type="Pfam" id="PF03992">
    <property type="entry name" value="ABM"/>
    <property type="match status" value="1"/>
</dbReference>
<evidence type="ECO:0000259" key="1">
    <source>
        <dbReference type="Pfam" id="PF03992"/>
    </source>
</evidence>
<dbReference type="AlphaFoldDB" id="A0A518EUP7"/>
<feature type="domain" description="ABM" evidence="1">
    <location>
        <begin position="1"/>
        <end position="68"/>
    </location>
</feature>
<accession>A0A518EUP7</accession>
<sequence>MVIEIATFTLNPGVTPEQFRPFDLAVEEEHVSQQPGFVSREAGVNEDGQWVAIVHWRSVEDAEASMSSFASAPATAAFMSHLQADTMVMTRYQKQ</sequence>
<dbReference type="Gene3D" id="3.30.70.100">
    <property type="match status" value="1"/>
</dbReference>
<dbReference type="SUPFAM" id="SSF54909">
    <property type="entry name" value="Dimeric alpha+beta barrel"/>
    <property type="match status" value="1"/>
</dbReference>
<dbReference type="Proteomes" id="UP000320390">
    <property type="component" value="Chromosome"/>
</dbReference>
<dbReference type="InterPro" id="IPR007138">
    <property type="entry name" value="ABM_dom"/>
</dbReference>
<organism evidence="2 3">
    <name type="scientific">Saltatorellus ferox</name>
    <dbReference type="NCBI Taxonomy" id="2528018"/>
    <lineage>
        <taxon>Bacteria</taxon>
        <taxon>Pseudomonadati</taxon>
        <taxon>Planctomycetota</taxon>
        <taxon>Planctomycetia</taxon>
        <taxon>Planctomycetia incertae sedis</taxon>
        <taxon>Saltatorellus</taxon>
    </lineage>
</organism>
<reference evidence="2 3" key="1">
    <citation type="submission" date="2019-02" db="EMBL/GenBank/DDBJ databases">
        <title>Deep-cultivation of Planctomycetes and their phenomic and genomic characterization uncovers novel biology.</title>
        <authorList>
            <person name="Wiegand S."/>
            <person name="Jogler M."/>
            <person name="Boedeker C."/>
            <person name="Pinto D."/>
            <person name="Vollmers J."/>
            <person name="Rivas-Marin E."/>
            <person name="Kohn T."/>
            <person name="Peeters S.H."/>
            <person name="Heuer A."/>
            <person name="Rast P."/>
            <person name="Oberbeckmann S."/>
            <person name="Bunk B."/>
            <person name="Jeske O."/>
            <person name="Meyerdierks A."/>
            <person name="Storesund J.E."/>
            <person name="Kallscheuer N."/>
            <person name="Luecker S."/>
            <person name="Lage O.M."/>
            <person name="Pohl T."/>
            <person name="Merkel B.J."/>
            <person name="Hornburger P."/>
            <person name="Mueller R.-W."/>
            <person name="Bruemmer F."/>
            <person name="Labrenz M."/>
            <person name="Spormann A.M."/>
            <person name="Op den Camp H."/>
            <person name="Overmann J."/>
            <person name="Amann R."/>
            <person name="Jetten M.S.M."/>
            <person name="Mascher T."/>
            <person name="Medema M.H."/>
            <person name="Devos D.P."/>
            <person name="Kaster A.-K."/>
            <person name="Ovreas L."/>
            <person name="Rohde M."/>
            <person name="Galperin M.Y."/>
            <person name="Jogler C."/>
        </authorList>
    </citation>
    <scope>NUCLEOTIDE SEQUENCE [LARGE SCALE GENOMIC DNA]</scope>
    <source>
        <strain evidence="2 3">Poly30</strain>
    </source>
</reference>
<keyword evidence="3" id="KW-1185">Reference proteome</keyword>